<dbReference type="EMBL" id="ASHM01043032">
    <property type="protein sequence ID" value="PNX82951.1"/>
    <property type="molecule type" value="Genomic_DNA"/>
</dbReference>
<dbReference type="STRING" id="57577.A0A2K3LWV9"/>
<dbReference type="PANTHER" id="PTHR33181">
    <property type="entry name" value="OS01G0778500 PROTEIN"/>
    <property type="match status" value="1"/>
</dbReference>
<dbReference type="AlphaFoldDB" id="A0A2K3LWV9"/>
<dbReference type="EMBL" id="ASHM01043193">
    <property type="protein sequence ID" value="PNX83020.1"/>
    <property type="molecule type" value="Genomic_DNA"/>
</dbReference>
<gene>
    <name evidence="1" type="ORF">L195_g038988</name>
    <name evidence="2" type="ORF">L195_g039057</name>
</gene>
<accession>A0A2K3LWV9</accession>
<reference evidence="2 3" key="2">
    <citation type="journal article" date="2017" name="Front. Plant Sci.">
        <title>Gene Classification and Mining of Molecular Markers Useful in Red Clover (Trifolium pratense) Breeding.</title>
        <authorList>
            <person name="Istvanek J."/>
            <person name="Dluhosova J."/>
            <person name="Dluhos P."/>
            <person name="Patkova L."/>
            <person name="Nedelnik J."/>
            <person name="Repkova J."/>
        </authorList>
    </citation>
    <scope>NUCLEOTIDE SEQUENCE [LARGE SCALE GENOMIC DNA]</scope>
    <source>
        <strain evidence="3">cv. Tatra</strain>
        <tissue evidence="2">Young leaves</tissue>
    </source>
</reference>
<dbReference type="Gramene" id="Tp57577_TGAC_v2_mRNA33681">
    <property type="protein sequence ID" value="Tp57577_TGAC_v2_mRNA33681"/>
    <property type="gene ID" value="Tp57577_TGAC_v2_gene32582"/>
</dbReference>
<sequence>MEKMKKFSRQVKWWQNNFMFPLRRFWLSIATRFGIRKTGLKKLRHDVQSCEYEDIRVMWEMLNRNESLSEFGGNSPNKMKKMHYLKLFKWARCAAPYISHS</sequence>
<reference evidence="2 3" key="1">
    <citation type="journal article" date="2014" name="Am. J. Bot.">
        <title>Genome assembly and annotation for red clover (Trifolium pratense; Fabaceae).</title>
        <authorList>
            <person name="Istvanek J."/>
            <person name="Jaros M."/>
            <person name="Krenek A."/>
            <person name="Repkova J."/>
        </authorList>
    </citation>
    <scope>NUCLEOTIDE SEQUENCE [LARGE SCALE GENOMIC DNA]</scope>
    <source>
        <strain evidence="3">cv. Tatra</strain>
        <tissue evidence="2">Young leaves</tissue>
    </source>
</reference>
<evidence type="ECO:0000313" key="3">
    <source>
        <dbReference type="Proteomes" id="UP000236291"/>
    </source>
</evidence>
<evidence type="ECO:0000313" key="1">
    <source>
        <dbReference type="EMBL" id="PNX82951.1"/>
    </source>
</evidence>
<comment type="caution">
    <text evidence="2">The sequence shown here is derived from an EMBL/GenBank/DDBJ whole genome shotgun (WGS) entry which is preliminary data.</text>
</comment>
<organism evidence="2 3">
    <name type="scientific">Trifolium pratense</name>
    <name type="common">Red clover</name>
    <dbReference type="NCBI Taxonomy" id="57577"/>
    <lineage>
        <taxon>Eukaryota</taxon>
        <taxon>Viridiplantae</taxon>
        <taxon>Streptophyta</taxon>
        <taxon>Embryophyta</taxon>
        <taxon>Tracheophyta</taxon>
        <taxon>Spermatophyta</taxon>
        <taxon>Magnoliopsida</taxon>
        <taxon>eudicotyledons</taxon>
        <taxon>Gunneridae</taxon>
        <taxon>Pentapetalae</taxon>
        <taxon>rosids</taxon>
        <taxon>fabids</taxon>
        <taxon>Fabales</taxon>
        <taxon>Fabaceae</taxon>
        <taxon>Papilionoideae</taxon>
        <taxon>50 kb inversion clade</taxon>
        <taxon>NPAAA clade</taxon>
        <taxon>Hologalegina</taxon>
        <taxon>IRL clade</taxon>
        <taxon>Trifolieae</taxon>
        <taxon>Trifolium</taxon>
    </lineage>
</organism>
<proteinExistence type="predicted"/>
<name>A0A2K3LWV9_TRIPR</name>
<dbReference type="Proteomes" id="UP000236291">
    <property type="component" value="Unassembled WGS sequence"/>
</dbReference>
<evidence type="ECO:0000313" key="2">
    <source>
        <dbReference type="EMBL" id="PNX83020.1"/>
    </source>
</evidence>
<dbReference type="PANTHER" id="PTHR33181:SF4">
    <property type="entry name" value="OVULE PROTEIN"/>
    <property type="match status" value="1"/>
</dbReference>
<protein>
    <submittedName>
        <fullName evidence="2">Uncharacterized protein</fullName>
    </submittedName>
</protein>